<organism evidence="6 7">
    <name type="scientific">Aquisalinus luteolus</name>
    <dbReference type="NCBI Taxonomy" id="1566827"/>
    <lineage>
        <taxon>Bacteria</taxon>
        <taxon>Pseudomonadati</taxon>
        <taxon>Pseudomonadota</taxon>
        <taxon>Alphaproteobacteria</taxon>
        <taxon>Parvularculales</taxon>
        <taxon>Parvularculaceae</taxon>
        <taxon>Aquisalinus</taxon>
    </lineage>
</organism>
<dbReference type="InterPro" id="IPR036271">
    <property type="entry name" value="Tet_transcr_reg_TetR-rel_C_sf"/>
</dbReference>
<comment type="caution">
    <text evidence="6">The sequence shown here is derived from an EMBL/GenBank/DDBJ whole genome shotgun (WGS) entry which is preliminary data.</text>
</comment>
<evidence type="ECO:0000313" key="7">
    <source>
        <dbReference type="Proteomes" id="UP000818603"/>
    </source>
</evidence>
<evidence type="ECO:0000259" key="5">
    <source>
        <dbReference type="PROSITE" id="PS50977"/>
    </source>
</evidence>
<dbReference type="SUPFAM" id="SSF46689">
    <property type="entry name" value="Homeodomain-like"/>
    <property type="match status" value="1"/>
</dbReference>
<proteinExistence type="predicted"/>
<keyword evidence="7" id="KW-1185">Reference proteome</keyword>
<dbReference type="PROSITE" id="PS50977">
    <property type="entry name" value="HTH_TETR_2"/>
    <property type="match status" value="1"/>
</dbReference>
<dbReference type="PANTHER" id="PTHR30055">
    <property type="entry name" value="HTH-TYPE TRANSCRIPTIONAL REGULATOR RUTR"/>
    <property type="match status" value="1"/>
</dbReference>
<dbReference type="Gene3D" id="1.10.357.10">
    <property type="entry name" value="Tetracycline Repressor, domain 2"/>
    <property type="match status" value="1"/>
</dbReference>
<gene>
    <name evidence="6" type="ORF">FF098_001775</name>
</gene>
<sequence length="199" mass="21992">MSRKNLPTREAILTAAWKMLEASPHKAVRVGDIAKEAGISRQALYLHYPTRAELLIATARYIDEVKNIDERLAASRAATGINRLDAFIEAWGGYIPEIYGIGRAFMAMMDTDEAARAAWGDRMQAVRHGCAAAIRALKEAGALNPDYSETAATDILWTLLSVRNWEQLTIDCGWSQADYVEGTKRLARAALLQPSGRKD</sequence>
<protein>
    <submittedName>
        <fullName evidence="6">TetR/AcrR family transcriptional regulator</fullName>
    </submittedName>
</protein>
<dbReference type="InterPro" id="IPR009057">
    <property type="entry name" value="Homeodomain-like_sf"/>
</dbReference>
<keyword evidence="3" id="KW-0804">Transcription</keyword>
<accession>A0ABX0HJ98</accession>
<feature type="domain" description="HTH tetR-type" evidence="5">
    <location>
        <begin position="6"/>
        <end position="66"/>
    </location>
</feature>
<evidence type="ECO:0000256" key="4">
    <source>
        <dbReference type="PROSITE-ProRule" id="PRU00335"/>
    </source>
</evidence>
<dbReference type="SUPFAM" id="SSF48498">
    <property type="entry name" value="Tetracyclin repressor-like, C-terminal domain"/>
    <property type="match status" value="1"/>
</dbReference>
<keyword evidence="1" id="KW-0805">Transcription regulation</keyword>
<keyword evidence="2 4" id="KW-0238">DNA-binding</keyword>
<dbReference type="Proteomes" id="UP000818603">
    <property type="component" value="Unassembled WGS sequence"/>
</dbReference>
<name>A0ABX0HJ98_9PROT</name>
<evidence type="ECO:0000256" key="3">
    <source>
        <dbReference type="ARBA" id="ARBA00023163"/>
    </source>
</evidence>
<dbReference type="PRINTS" id="PR00455">
    <property type="entry name" value="HTHTETR"/>
</dbReference>
<dbReference type="PANTHER" id="PTHR30055:SF234">
    <property type="entry name" value="HTH-TYPE TRANSCRIPTIONAL REGULATOR BETI"/>
    <property type="match status" value="1"/>
</dbReference>
<dbReference type="EMBL" id="VCJR02000001">
    <property type="protein sequence ID" value="NHK26634.1"/>
    <property type="molecule type" value="Genomic_DNA"/>
</dbReference>
<dbReference type="RefSeq" id="WP_155136531.1">
    <property type="nucleotide sequence ID" value="NZ_BMGZ01000001.1"/>
</dbReference>
<evidence type="ECO:0000256" key="1">
    <source>
        <dbReference type="ARBA" id="ARBA00023015"/>
    </source>
</evidence>
<reference evidence="6 7" key="1">
    <citation type="submission" date="2020-02" db="EMBL/GenBank/DDBJ databases">
        <title>Genome sequence of Parvularcula flava strain NH6-79.</title>
        <authorList>
            <person name="Abdul Karim M.H."/>
            <person name="Lam M.Q."/>
            <person name="Chen S.J."/>
            <person name="Yahya A."/>
            <person name="Shahir S."/>
            <person name="Shamsir M.S."/>
            <person name="Chong C.S."/>
        </authorList>
    </citation>
    <scope>NUCLEOTIDE SEQUENCE [LARGE SCALE GENOMIC DNA]</scope>
    <source>
        <strain evidence="6 7">NH6-79</strain>
    </source>
</reference>
<dbReference type="Pfam" id="PF00440">
    <property type="entry name" value="TetR_N"/>
    <property type="match status" value="1"/>
</dbReference>
<dbReference type="InterPro" id="IPR050109">
    <property type="entry name" value="HTH-type_TetR-like_transc_reg"/>
</dbReference>
<dbReference type="InterPro" id="IPR001647">
    <property type="entry name" value="HTH_TetR"/>
</dbReference>
<feature type="DNA-binding region" description="H-T-H motif" evidence="4">
    <location>
        <begin position="29"/>
        <end position="48"/>
    </location>
</feature>
<evidence type="ECO:0000256" key="2">
    <source>
        <dbReference type="ARBA" id="ARBA00023125"/>
    </source>
</evidence>
<evidence type="ECO:0000313" key="6">
    <source>
        <dbReference type="EMBL" id="NHK26634.1"/>
    </source>
</evidence>